<evidence type="ECO:0000313" key="5">
    <source>
        <dbReference type="Proteomes" id="UP000594621"/>
    </source>
</evidence>
<dbReference type="RefSeq" id="WP_195798010.1">
    <property type="nucleotide sequence ID" value="NZ_CP061379.1"/>
</dbReference>
<feature type="compositionally biased region" description="Pro residues" evidence="1">
    <location>
        <begin position="144"/>
        <end position="187"/>
    </location>
</feature>
<gene>
    <name evidence="4" type="ORF">IC761_18035</name>
</gene>
<feature type="chain" id="PRO_5032718955" evidence="2">
    <location>
        <begin position="20"/>
        <end position="305"/>
    </location>
</feature>
<evidence type="ECO:0000256" key="1">
    <source>
        <dbReference type="SAM" id="MobiDB-lite"/>
    </source>
</evidence>
<feature type="region of interest" description="Disordered" evidence="1">
    <location>
        <begin position="30"/>
        <end position="190"/>
    </location>
</feature>
<dbReference type="Pfam" id="PF09917">
    <property type="entry name" value="DUF2147"/>
    <property type="match status" value="1"/>
</dbReference>
<evidence type="ECO:0000313" key="4">
    <source>
        <dbReference type="EMBL" id="QPF88455.1"/>
    </source>
</evidence>
<proteinExistence type="predicted"/>
<dbReference type="Gene3D" id="2.40.128.520">
    <property type="match status" value="1"/>
</dbReference>
<dbReference type="EMBL" id="CP061379">
    <property type="protein sequence ID" value="QPF88455.1"/>
    <property type="molecule type" value="Genomic_DNA"/>
</dbReference>
<evidence type="ECO:0000256" key="2">
    <source>
        <dbReference type="SAM" id="SignalP"/>
    </source>
</evidence>
<dbReference type="PANTHER" id="PTHR36919">
    <property type="entry name" value="BLR1215 PROTEIN"/>
    <property type="match status" value="1"/>
</dbReference>
<organism evidence="4 5">
    <name type="scientific">Bradyrhizobium commune</name>
    <dbReference type="NCBI Taxonomy" id="83627"/>
    <lineage>
        <taxon>Bacteria</taxon>
        <taxon>Pseudomonadati</taxon>
        <taxon>Pseudomonadota</taxon>
        <taxon>Alphaproteobacteria</taxon>
        <taxon>Hyphomicrobiales</taxon>
        <taxon>Nitrobacteraceae</taxon>
        <taxon>Bradyrhizobium</taxon>
    </lineage>
</organism>
<dbReference type="PIRSF" id="PIRSF037429">
    <property type="entry name" value="UCP037429"/>
    <property type="match status" value="1"/>
</dbReference>
<dbReference type="PANTHER" id="PTHR36919:SF2">
    <property type="entry name" value="BLL6627 PROTEIN"/>
    <property type="match status" value="1"/>
</dbReference>
<keyword evidence="5" id="KW-1185">Reference proteome</keyword>
<reference evidence="4 5" key="1">
    <citation type="submission" date="2020-09" db="EMBL/GenBank/DDBJ databases">
        <title>Complete genomes of bradyrhizobia occurring on native shrubby legumes in Australia.</title>
        <authorList>
            <person name="Lafay B."/>
        </authorList>
    </citation>
    <scope>NUCLEOTIDE SEQUENCE [LARGE SCALE GENOMIC DNA]</scope>
    <source>
        <strain evidence="4 5">BDV5040</strain>
    </source>
</reference>
<protein>
    <submittedName>
        <fullName evidence="4">DUF2147 domain-containing protein</fullName>
    </submittedName>
</protein>
<evidence type="ECO:0000259" key="3">
    <source>
        <dbReference type="Pfam" id="PF09917"/>
    </source>
</evidence>
<dbReference type="AlphaFoldDB" id="A0A7S9GW58"/>
<dbReference type="InterPro" id="IPR019223">
    <property type="entry name" value="DUF2147"/>
</dbReference>
<sequence>MRKLLATAAFLLASTAAQAQYTFEYGGRTIRIDPDRGTVSIPGVYDNTGKSKKAKKNEAKPDQQTPQQANVNPQPPAAPAPAAAPVATPPAAEQAPAAAAPPPAPLPPPAPPPTTTANSAPADTSMVPPPVPPATPAPTAAIAPPAPPPPPAPTIAVAPPAPPPPPAPTVAVAPPAPPPPAPAPPSAPVQSAAVAPAPAVAPARDLNSPLGVWLTQEKEGKVRIEQCGNNLCGYSVDSKSNQNGEQILINMKPDKDQKWSGRILDPNTGSTYDSTIALKGTDRLSVQGCAFGGMFCGGQTWTRVN</sequence>
<feature type="domain" description="DUF2147" evidence="3">
    <location>
        <begin position="211"/>
        <end position="303"/>
    </location>
</feature>
<keyword evidence="2" id="KW-0732">Signal</keyword>
<name>A0A7S9GW58_9BRAD</name>
<dbReference type="Proteomes" id="UP000594621">
    <property type="component" value="Chromosome"/>
</dbReference>
<feature type="compositionally biased region" description="Low complexity" evidence="1">
    <location>
        <begin position="63"/>
        <end position="72"/>
    </location>
</feature>
<feature type="compositionally biased region" description="Pro residues" evidence="1">
    <location>
        <begin position="127"/>
        <end position="136"/>
    </location>
</feature>
<feature type="compositionally biased region" description="Pro residues" evidence="1">
    <location>
        <begin position="99"/>
        <end position="114"/>
    </location>
</feature>
<feature type="signal peptide" evidence="2">
    <location>
        <begin position="1"/>
        <end position="19"/>
    </location>
</feature>
<feature type="compositionally biased region" description="Low complexity" evidence="1">
    <location>
        <begin position="80"/>
        <end position="98"/>
    </location>
</feature>
<dbReference type="InterPro" id="IPR017201">
    <property type="entry name" value="UCP037429"/>
</dbReference>
<dbReference type="KEGG" id="bcou:IC761_18035"/>
<accession>A0A7S9GW58</accession>